<dbReference type="AlphaFoldDB" id="A0A5E4VR21"/>
<evidence type="ECO:0000313" key="2">
    <source>
        <dbReference type="Proteomes" id="UP000333828"/>
    </source>
</evidence>
<dbReference type="Gene3D" id="1.10.238.160">
    <property type="match status" value="1"/>
</dbReference>
<name>A0A5E4VR21_9BURK</name>
<gene>
    <name evidence="1" type="ORF">PIN31115_02822</name>
</gene>
<protein>
    <submittedName>
        <fullName evidence="1">Transcriptional regulator</fullName>
    </submittedName>
</protein>
<accession>A0A5E4VR21</accession>
<keyword evidence="2" id="KW-1185">Reference proteome</keyword>
<evidence type="ECO:0000313" key="1">
    <source>
        <dbReference type="EMBL" id="VVE14907.1"/>
    </source>
</evidence>
<proteinExistence type="predicted"/>
<reference evidence="1 2" key="1">
    <citation type="submission" date="2019-08" db="EMBL/GenBank/DDBJ databases">
        <authorList>
            <person name="Peeters C."/>
        </authorList>
    </citation>
    <scope>NUCLEOTIDE SEQUENCE [LARGE SCALE GENOMIC DNA]</scope>
    <source>
        <strain evidence="1 2">LMG 31115</strain>
    </source>
</reference>
<sequence length="75" mass="7798">MSIRMKTANTLKCFDDLPNAAGVDVKTVAALCGCSISTVWERSKRGALPEPIKIGGAARWNVGKLRAILAGGVAA</sequence>
<dbReference type="Proteomes" id="UP000333828">
    <property type="component" value="Unassembled WGS sequence"/>
</dbReference>
<organism evidence="1 2">
    <name type="scientific">Pandoraea iniqua</name>
    <dbReference type="NCBI Taxonomy" id="2508288"/>
    <lineage>
        <taxon>Bacteria</taxon>
        <taxon>Pseudomonadati</taxon>
        <taxon>Pseudomonadota</taxon>
        <taxon>Betaproteobacteria</taxon>
        <taxon>Burkholderiales</taxon>
        <taxon>Burkholderiaceae</taxon>
        <taxon>Pandoraea</taxon>
    </lineage>
</organism>
<dbReference type="EMBL" id="CABPSI010000003">
    <property type="protein sequence ID" value="VVE14907.1"/>
    <property type="molecule type" value="Genomic_DNA"/>
</dbReference>